<keyword evidence="6 11" id="KW-0798">TonB box</keyword>
<feature type="domain" description="TonB-dependent receptor plug" evidence="14">
    <location>
        <begin position="61"/>
        <end position="165"/>
    </location>
</feature>
<dbReference type="InterPro" id="IPR000531">
    <property type="entry name" value="Beta-barrel_TonB"/>
</dbReference>
<comment type="caution">
    <text evidence="15">The sequence shown here is derived from an EMBL/GenBank/DDBJ whole genome shotgun (WGS) entry which is preliminary data.</text>
</comment>
<keyword evidence="3 10" id="KW-1134">Transmembrane beta strand</keyword>
<evidence type="ECO:0000256" key="4">
    <source>
        <dbReference type="ARBA" id="ARBA00022692"/>
    </source>
</evidence>
<evidence type="ECO:0000313" key="16">
    <source>
        <dbReference type="Proteomes" id="UP001597525"/>
    </source>
</evidence>
<evidence type="ECO:0000256" key="3">
    <source>
        <dbReference type="ARBA" id="ARBA00022452"/>
    </source>
</evidence>
<dbReference type="InterPro" id="IPR036942">
    <property type="entry name" value="Beta-barrel_TonB_sf"/>
</dbReference>
<evidence type="ECO:0000256" key="6">
    <source>
        <dbReference type="ARBA" id="ARBA00023077"/>
    </source>
</evidence>
<dbReference type="PANTHER" id="PTHR30069:SF29">
    <property type="entry name" value="HEMOGLOBIN AND HEMOGLOBIN-HAPTOGLOBIN-BINDING PROTEIN 1-RELATED"/>
    <property type="match status" value="1"/>
</dbReference>
<evidence type="ECO:0000313" key="15">
    <source>
        <dbReference type="EMBL" id="MFD2966944.1"/>
    </source>
</evidence>
<dbReference type="Pfam" id="PF00593">
    <property type="entry name" value="TonB_dep_Rec_b-barrel"/>
    <property type="match status" value="1"/>
</dbReference>
<dbReference type="Gene3D" id="2.170.130.10">
    <property type="entry name" value="TonB-dependent receptor, plug domain"/>
    <property type="match status" value="1"/>
</dbReference>
<feature type="chain" id="PRO_5046480525" evidence="12">
    <location>
        <begin position="31"/>
        <end position="737"/>
    </location>
</feature>
<dbReference type="SUPFAM" id="SSF56935">
    <property type="entry name" value="Porins"/>
    <property type="match status" value="1"/>
</dbReference>
<evidence type="ECO:0000256" key="7">
    <source>
        <dbReference type="ARBA" id="ARBA00023136"/>
    </source>
</evidence>
<evidence type="ECO:0000259" key="14">
    <source>
        <dbReference type="Pfam" id="PF07715"/>
    </source>
</evidence>
<keyword evidence="8 15" id="KW-0675">Receptor</keyword>
<keyword evidence="2 10" id="KW-0813">Transport</keyword>
<dbReference type="EMBL" id="JBHUPB010000004">
    <property type="protein sequence ID" value="MFD2966944.1"/>
    <property type="molecule type" value="Genomic_DNA"/>
</dbReference>
<keyword evidence="5 12" id="KW-0732">Signal</keyword>
<protein>
    <submittedName>
        <fullName evidence="15">TonB-dependent receptor</fullName>
    </submittedName>
</protein>
<gene>
    <name evidence="15" type="ORF">ACFS7Y_06075</name>
</gene>
<dbReference type="PROSITE" id="PS52016">
    <property type="entry name" value="TONB_DEPENDENT_REC_3"/>
    <property type="match status" value="1"/>
</dbReference>
<evidence type="ECO:0000256" key="1">
    <source>
        <dbReference type="ARBA" id="ARBA00004571"/>
    </source>
</evidence>
<comment type="subcellular location">
    <subcellularLocation>
        <location evidence="1 10">Cell outer membrane</location>
        <topology evidence="1 10">Multi-pass membrane protein</topology>
    </subcellularLocation>
</comment>
<accession>A0ABW6BFW1</accession>
<evidence type="ECO:0000256" key="2">
    <source>
        <dbReference type="ARBA" id="ARBA00022448"/>
    </source>
</evidence>
<proteinExistence type="inferred from homology"/>
<keyword evidence="16" id="KW-1185">Reference proteome</keyword>
<keyword evidence="9 10" id="KW-0998">Cell outer membrane</keyword>
<evidence type="ECO:0000256" key="11">
    <source>
        <dbReference type="RuleBase" id="RU003357"/>
    </source>
</evidence>
<dbReference type="PANTHER" id="PTHR30069">
    <property type="entry name" value="TONB-DEPENDENT OUTER MEMBRANE RECEPTOR"/>
    <property type="match status" value="1"/>
</dbReference>
<dbReference type="InterPro" id="IPR037066">
    <property type="entry name" value="Plug_dom_sf"/>
</dbReference>
<evidence type="ECO:0000256" key="12">
    <source>
        <dbReference type="SAM" id="SignalP"/>
    </source>
</evidence>
<sequence length="737" mass="82346">MGKISKNWISGCSLVTLSAISMFMPMNAVAQVTKDTLQVDTAKRFHLEQVDVSGKSANRKIKEQAFSVNVIDAKQLYNSSVDLNQVLNRSTGVRVREDGGLGSNFNFSLNGFTGRQVKFFIDGLPMDNFGSSLTLNNFPATMAERVEVYKGVLPISLGGDALGGAVNIVTRSNANYFDVSYGFGSFNTHKASVNGAYTNAKTGFTVRTNAFYNYSDNNYKVRVEPIDWSAGNGSSGTRLPLQEVERFHDSYQSIAAQVDLGVTNKSYADHLLIGAIVAGNNKGIQTGVTMDQVFGARTSNSNSLIPTLKYKKTDLFIEGLDLSAYSAYNITNNHFVDTTSLQFNWLQETVPTNTGSEFMRSQLHNRDKEALVSANLSYTLNNNQGISLNYVLTDFRRKSSDVEDPNNPTFALPQRLQKQTLGLAWQATYNRFTATAFAKLYDMHAESFENVSTNTIPEYATTSLDRTHTGYGAAAAYFILPNLQAKTSYEHTYRLPEAVEILGDGLFIGRNSNLRPEKSNNFNLGALYSLSLNNVHQLSLEGNFILRNAKDYIRQNQLQSQPVDRQNINVGNVRTTGGDAEIRYSWKNSLFAGVNANYQQIIDRTEFLTIENLTGTETRPNFNYGYRIPNMPYLFGNFNLGGRFHPTSNKENALSLTYNLSYVEKYYLTPNHLGANNQDVIPRQLAHDIFADYSLHGGKYIIALECRNIADSQLFDNFKLQKPGRSFFLKLRYFITQ</sequence>
<dbReference type="Pfam" id="PF07715">
    <property type="entry name" value="Plug"/>
    <property type="match status" value="1"/>
</dbReference>
<feature type="domain" description="TonB-dependent receptor-like beta-barrel" evidence="13">
    <location>
        <begin position="259"/>
        <end position="709"/>
    </location>
</feature>
<comment type="similarity">
    <text evidence="10 11">Belongs to the TonB-dependent receptor family.</text>
</comment>
<dbReference type="Proteomes" id="UP001597525">
    <property type="component" value="Unassembled WGS sequence"/>
</dbReference>
<dbReference type="InterPro" id="IPR012910">
    <property type="entry name" value="Plug_dom"/>
</dbReference>
<evidence type="ECO:0000256" key="8">
    <source>
        <dbReference type="ARBA" id="ARBA00023170"/>
    </source>
</evidence>
<reference evidence="16" key="1">
    <citation type="journal article" date="2019" name="Int. J. Syst. Evol. Microbiol.">
        <title>The Global Catalogue of Microorganisms (GCM) 10K type strain sequencing project: providing services to taxonomists for standard genome sequencing and annotation.</title>
        <authorList>
            <consortium name="The Broad Institute Genomics Platform"/>
            <consortium name="The Broad Institute Genome Sequencing Center for Infectious Disease"/>
            <person name="Wu L."/>
            <person name="Ma J."/>
        </authorList>
    </citation>
    <scope>NUCLEOTIDE SEQUENCE [LARGE SCALE GENOMIC DNA]</scope>
    <source>
        <strain evidence="16">KCTC 22814</strain>
    </source>
</reference>
<evidence type="ECO:0000259" key="13">
    <source>
        <dbReference type="Pfam" id="PF00593"/>
    </source>
</evidence>
<dbReference type="RefSeq" id="WP_320182642.1">
    <property type="nucleotide sequence ID" value="NZ_CP138332.1"/>
</dbReference>
<dbReference type="Gene3D" id="2.40.170.20">
    <property type="entry name" value="TonB-dependent receptor, beta-barrel domain"/>
    <property type="match status" value="1"/>
</dbReference>
<name>A0ABW6BFW1_9SPHI</name>
<evidence type="ECO:0000256" key="5">
    <source>
        <dbReference type="ARBA" id="ARBA00022729"/>
    </source>
</evidence>
<keyword evidence="7 10" id="KW-0472">Membrane</keyword>
<evidence type="ECO:0000256" key="10">
    <source>
        <dbReference type="PROSITE-ProRule" id="PRU01360"/>
    </source>
</evidence>
<keyword evidence="4 10" id="KW-0812">Transmembrane</keyword>
<feature type="signal peptide" evidence="12">
    <location>
        <begin position="1"/>
        <end position="30"/>
    </location>
</feature>
<organism evidence="15 16">
    <name type="scientific">Sphingobacterium bambusae</name>
    <dbReference type="NCBI Taxonomy" id="662858"/>
    <lineage>
        <taxon>Bacteria</taxon>
        <taxon>Pseudomonadati</taxon>
        <taxon>Bacteroidota</taxon>
        <taxon>Sphingobacteriia</taxon>
        <taxon>Sphingobacteriales</taxon>
        <taxon>Sphingobacteriaceae</taxon>
        <taxon>Sphingobacterium</taxon>
    </lineage>
</organism>
<evidence type="ECO:0000256" key="9">
    <source>
        <dbReference type="ARBA" id="ARBA00023237"/>
    </source>
</evidence>
<dbReference type="InterPro" id="IPR039426">
    <property type="entry name" value="TonB-dep_rcpt-like"/>
</dbReference>